<evidence type="ECO:0000313" key="2">
    <source>
        <dbReference type="EMBL" id="KAF1044253.1"/>
    </source>
</evidence>
<organism evidence="2 3">
    <name type="scientific">Herbaspirillum frisingense</name>
    <dbReference type="NCBI Taxonomy" id="92645"/>
    <lineage>
        <taxon>Bacteria</taxon>
        <taxon>Pseudomonadati</taxon>
        <taxon>Pseudomonadota</taxon>
        <taxon>Betaproteobacteria</taxon>
        <taxon>Burkholderiales</taxon>
        <taxon>Oxalobacteraceae</taxon>
        <taxon>Herbaspirillum</taxon>
    </lineage>
</organism>
<dbReference type="EMBL" id="WNDX01000046">
    <property type="protein sequence ID" value="KAF1044253.1"/>
    <property type="molecule type" value="Genomic_DNA"/>
</dbReference>
<evidence type="ECO:0000313" key="3">
    <source>
        <dbReference type="Proteomes" id="UP000462435"/>
    </source>
</evidence>
<reference evidence="3" key="1">
    <citation type="journal article" date="2020" name="MBio">
        <title>Horizontal gene transfer to a defensive symbiont with a reduced genome amongst a multipartite beetle microbiome.</title>
        <authorList>
            <person name="Waterworth S.C."/>
            <person name="Florez L.V."/>
            <person name="Rees E.R."/>
            <person name="Hertweck C."/>
            <person name="Kaltenpoth M."/>
            <person name="Kwan J.C."/>
        </authorList>
    </citation>
    <scope>NUCLEOTIDE SEQUENCE [LARGE SCALE GENOMIC DNA]</scope>
</reference>
<sequence>MRLALIFLTLAFFARAAVAVEPYTCRNGFFPSHAGKIGAGEIVAAVGEQVFFRDDAGGCPEAQSCRRKSYVVNKDKLLLAQTDGGWVCAWFTGRRGETVGWLPADKVKPAAASDAVPGAQDWIGKWVGVMGGEEIRIRADGKGGLIAQGAAEWHGGRAADGFEVVHTGEFDEAAIPRGNLLQVGDEKEEYACVVRMQRVGDSLVATDNTYCGGVNVRFDDVYVRAGSRR</sequence>
<proteinExistence type="predicted"/>
<evidence type="ECO:0000256" key="1">
    <source>
        <dbReference type="SAM" id="SignalP"/>
    </source>
</evidence>
<gene>
    <name evidence="2" type="ORF">GAK35_01848</name>
</gene>
<comment type="caution">
    <text evidence="2">The sequence shown here is derived from an EMBL/GenBank/DDBJ whole genome shotgun (WGS) entry which is preliminary data.</text>
</comment>
<accession>A0A7V8JUE8</accession>
<feature type="signal peptide" evidence="1">
    <location>
        <begin position="1"/>
        <end position="19"/>
    </location>
</feature>
<dbReference type="AlphaFoldDB" id="A0A7V8JUE8"/>
<dbReference type="Proteomes" id="UP000462435">
    <property type="component" value="Unassembled WGS sequence"/>
</dbReference>
<evidence type="ECO:0008006" key="4">
    <source>
        <dbReference type="Google" id="ProtNLM"/>
    </source>
</evidence>
<keyword evidence="1" id="KW-0732">Signal</keyword>
<protein>
    <recommendedName>
        <fullName evidence="4">SH3 domain-containing protein</fullName>
    </recommendedName>
</protein>
<name>A0A7V8JUE8_9BURK</name>
<feature type="chain" id="PRO_5030516747" description="SH3 domain-containing protein" evidence="1">
    <location>
        <begin position="20"/>
        <end position="229"/>
    </location>
</feature>